<comment type="caution">
    <text evidence="1">The sequence shown here is derived from an EMBL/GenBank/DDBJ whole genome shotgun (WGS) entry which is preliminary data.</text>
</comment>
<evidence type="ECO:0000313" key="1">
    <source>
        <dbReference type="EMBL" id="MCF2564813.1"/>
    </source>
</evidence>
<protein>
    <submittedName>
        <fullName evidence="1">Uncharacterized protein</fullName>
    </submittedName>
</protein>
<evidence type="ECO:0000313" key="2">
    <source>
        <dbReference type="Proteomes" id="UP001200470"/>
    </source>
</evidence>
<proteinExistence type="predicted"/>
<sequence>MSKGEPTLQAFFRAVGVSPESMFLDVFVHLFNRFKEGMSPGLWYARRFGCSTIDEYVEKHFGEDTVKRVKDAEAKGYDIYIGDLDSDNDAIETLFCCDSFVIDSAKLVIDATEDAW</sequence>
<dbReference type="RefSeq" id="WP_301638685.1">
    <property type="nucleotide sequence ID" value="NZ_JADYTN010000041.1"/>
</dbReference>
<organism evidence="1 2">
    <name type="scientific">Xylanibacter brevis</name>
    <dbReference type="NCBI Taxonomy" id="83231"/>
    <lineage>
        <taxon>Bacteria</taxon>
        <taxon>Pseudomonadati</taxon>
        <taxon>Bacteroidota</taxon>
        <taxon>Bacteroidia</taxon>
        <taxon>Bacteroidales</taxon>
        <taxon>Prevotellaceae</taxon>
        <taxon>Xylanibacter</taxon>
    </lineage>
</organism>
<keyword evidence="2" id="KW-1185">Reference proteome</keyword>
<dbReference type="EMBL" id="JADYTN010000041">
    <property type="protein sequence ID" value="MCF2564813.1"/>
    <property type="molecule type" value="Genomic_DNA"/>
</dbReference>
<name>A0ABS9CKJ1_9BACT</name>
<dbReference type="Proteomes" id="UP001200470">
    <property type="component" value="Unassembled WGS sequence"/>
</dbReference>
<gene>
    <name evidence="1" type="ORF">I6E12_11970</name>
</gene>
<reference evidence="1 2" key="1">
    <citation type="submission" date="2020-12" db="EMBL/GenBank/DDBJ databases">
        <title>Whole genome sequences of gut porcine anaerobes.</title>
        <authorList>
            <person name="Kubasova T."/>
            <person name="Jahodarova E."/>
            <person name="Rychlik I."/>
        </authorList>
    </citation>
    <scope>NUCLEOTIDE SEQUENCE [LARGE SCALE GENOMIC DNA]</scope>
    <source>
        <strain evidence="1 2">An925</strain>
    </source>
</reference>
<accession>A0ABS9CKJ1</accession>